<dbReference type="GO" id="GO:0020037">
    <property type="term" value="F:heme binding"/>
    <property type="evidence" value="ECO:0007669"/>
    <property type="project" value="InterPro"/>
</dbReference>
<evidence type="ECO:0000256" key="6">
    <source>
        <dbReference type="ARBA" id="ARBA00023033"/>
    </source>
</evidence>
<dbReference type="FunFam" id="1.10.630.10:FF:000036">
    <property type="entry name" value="CYtochrome P450 family"/>
    <property type="match status" value="1"/>
</dbReference>
<organism evidence="9 10">
    <name type="scientific">Elysia marginata</name>
    <dbReference type="NCBI Taxonomy" id="1093978"/>
    <lineage>
        <taxon>Eukaryota</taxon>
        <taxon>Metazoa</taxon>
        <taxon>Spiralia</taxon>
        <taxon>Lophotrochozoa</taxon>
        <taxon>Mollusca</taxon>
        <taxon>Gastropoda</taxon>
        <taxon>Heterobranchia</taxon>
        <taxon>Euthyneura</taxon>
        <taxon>Panpulmonata</taxon>
        <taxon>Sacoglossa</taxon>
        <taxon>Placobranchoidea</taxon>
        <taxon>Plakobranchidae</taxon>
        <taxon>Elysia</taxon>
    </lineage>
</organism>
<dbReference type="Proteomes" id="UP000762676">
    <property type="component" value="Unassembled WGS sequence"/>
</dbReference>
<name>A0AAV4HNK5_9GAST</name>
<keyword evidence="4" id="KW-0560">Oxidoreductase</keyword>
<evidence type="ECO:0000256" key="7">
    <source>
        <dbReference type="PIRSR" id="PIRSR602401-1"/>
    </source>
</evidence>
<keyword evidence="5 7" id="KW-0408">Iron</keyword>
<dbReference type="PRINTS" id="PR00385">
    <property type="entry name" value="P450"/>
</dbReference>
<dbReference type="EMBL" id="BMAT01012819">
    <property type="protein sequence ID" value="GFR99757.1"/>
    <property type="molecule type" value="Genomic_DNA"/>
</dbReference>
<evidence type="ECO:0000256" key="4">
    <source>
        <dbReference type="ARBA" id="ARBA00023002"/>
    </source>
</evidence>
<keyword evidence="6" id="KW-0503">Monooxygenase</keyword>
<dbReference type="GO" id="GO:0005737">
    <property type="term" value="C:cytoplasm"/>
    <property type="evidence" value="ECO:0007669"/>
    <property type="project" value="TreeGrafter"/>
</dbReference>
<dbReference type="Gene3D" id="1.10.630.10">
    <property type="entry name" value="Cytochrome P450"/>
    <property type="match status" value="1"/>
</dbReference>
<keyword evidence="7" id="KW-0349">Heme</keyword>
<evidence type="ECO:0000313" key="9">
    <source>
        <dbReference type="EMBL" id="GFR99757.1"/>
    </source>
</evidence>
<dbReference type="GO" id="GO:0006082">
    <property type="term" value="P:organic acid metabolic process"/>
    <property type="evidence" value="ECO:0007669"/>
    <property type="project" value="TreeGrafter"/>
</dbReference>
<accession>A0AAV4HNK5</accession>
<evidence type="ECO:0000256" key="1">
    <source>
        <dbReference type="ARBA" id="ARBA00001971"/>
    </source>
</evidence>
<keyword evidence="10" id="KW-1185">Reference proteome</keyword>
<feature type="transmembrane region" description="Helical" evidence="8">
    <location>
        <begin position="6"/>
        <end position="23"/>
    </location>
</feature>
<dbReference type="PANTHER" id="PTHR24300">
    <property type="entry name" value="CYTOCHROME P450 508A4-RELATED"/>
    <property type="match status" value="1"/>
</dbReference>
<proteinExistence type="inferred from homology"/>
<protein>
    <submittedName>
        <fullName evidence="9">Cytochrome P450 II f2-like protein II</fullName>
    </submittedName>
</protein>
<dbReference type="SUPFAM" id="SSF48264">
    <property type="entry name" value="Cytochrome P450"/>
    <property type="match status" value="1"/>
</dbReference>
<dbReference type="PANTHER" id="PTHR24300:SF375">
    <property type="entry name" value="CYTOCHROME P450 FAMILY"/>
    <property type="match status" value="1"/>
</dbReference>
<dbReference type="GO" id="GO:0016712">
    <property type="term" value="F:oxidoreductase activity, acting on paired donors, with incorporation or reduction of molecular oxygen, reduced flavin or flavoprotein as one donor, and incorporation of one atom of oxygen"/>
    <property type="evidence" value="ECO:0007669"/>
    <property type="project" value="TreeGrafter"/>
</dbReference>
<comment type="cofactor">
    <cofactor evidence="1 7">
        <name>heme</name>
        <dbReference type="ChEBI" id="CHEBI:30413"/>
    </cofactor>
</comment>
<evidence type="ECO:0000313" key="10">
    <source>
        <dbReference type="Proteomes" id="UP000762676"/>
    </source>
</evidence>
<comment type="similarity">
    <text evidence="2">Belongs to the cytochrome P450 family.</text>
</comment>
<comment type="caution">
    <text evidence="9">The sequence shown here is derived from an EMBL/GenBank/DDBJ whole genome shotgun (WGS) entry which is preliminary data.</text>
</comment>
<dbReference type="GO" id="GO:0005506">
    <property type="term" value="F:iron ion binding"/>
    <property type="evidence" value="ECO:0007669"/>
    <property type="project" value="InterPro"/>
</dbReference>
<dbReference type="InterPro" id="IPR002401">
    <property type="entry name" value="Cyt_P450_E_grp-I"/>
</dbReference>
<dbReference type="GO" id="GO:0006805">
    <property type="term" value="P:xenobiotic metabolic process"/>
    <property type="evidence" value="ECO:0007669"/>
    <property type="project" value="TreeGrafter"/>
</dbReference>
<dbReference type="Pfam" id="PF00067">
    <property type="entry name" value="p450"/>
    <property type="match status" value="1"/>
</dbReference>
<evidence type="ECO:0000256" key="8">
    <source>
        <dbReference type="SAM" id="Phobius"/>
    </source>
</evidence>
<evidence type="ECO:0000256" key="5">
    <source>
        <dbReference type="ARBA" id="ARBA00023004"/>
    </source>
</evidence>
<keyword evidence="3 7" id="KW-0479">Metal-binding</keyword>
<dbReference type="PRINTS" id="PR00463">
    <property type="entry name" value="EP450I"/>
</dbReference>
<keyword evidence="8" id="KW-0472">Membrane</keyword>
<dbReference type="InterPro" id="IPR036396">
    <property type="entry name" value="Cyt_P450_sf"/>
</dbReference>
<dbReference type="InterPro" id="IPR050182">
    <property type="entry name" value="Cytochrome_P450_fam2"/>
</dbReference>
<evidence type="ECO:0000256" key="2">
    <source>
        <dbReference type="ARBA" id="ARBA00010617"/>
    </source>
</evidence>
<dbReference type="AlphaFoldDB" id="A0AAV4HNK5"/>
<reference evidence="9 10" key="1">
    <citation type="journal article" date="2021" name="Elife">
        <title>Chloroplast acquisition without the gene transfer in kleptoplastic sea slugs, Plakobranchus ocellatus.</title>
        <authorList>
            <person name="Maeda T."/>
            <person name="Takahashi S."/>
            <person name="Yoshida T."/>
            <person name="Shimamura S."/>
            <person name="Takaki Y."/>
            <person name="Nagai Y."/>
            <person name="Toyoda A."/>
            <person name="Suzuki Y."/>
            <person name="Arimoto A."/>
            <person name="Ishii H."/>
            <person name="Satoh N."/>
            <person name="Nishiyama T."/>
            <person name="Hasebe M."/>
            <person name="Maruyama T."/>
            <person name="Minagawa J."/>
            <person name="Obokata J."/>
            <person name="Shigenobu S."/>
        </authorList>
    </citation>
    <scope>NUCLEOTIDE SEQUENCE [LARGE SCALE GENOMIC DNA]</scope>
</reference>
<gene>
    <name evidence="9" type="ORF">ElyMa_006381400</name>
</gene>
<sequence length="502" mass="56740">MVELSSALFACLVTLLSCCYLFFQRKRSHGKLPPCPVQPWPLIGNIFSIGEDMRGQFEEWNKQCGDLFSLYFGNTLVVVVSGYKTIKEVFVHKGALTSDRPHMFINDGIGMGDQGVVFTNGPVWKELRSTTLQILKEFGMGTNWLAEKIQEEVTSYVEKLADLKGKPVDLQHYTRVSVSNVISSIIVGKRFSHEDPRHKNTVESLMRVAESSRGAAAINFLPFLRHLPGDIFKAKKIKTNMAVVKDMLVEIVSEIENKSGNQTKESNGKNFIFSYRRKQLDKMDAGKRTFLDDENLIKTIIDLFSAGTETVSSTIVWCILVVLNSPGVQSKIHEELDREIDQERQPTVEDQASLPYLGAVIKETQRYCSVVPFSLLHKTKEEMTTGGYTIPKGTTLIPNLDSVLHDTKIWGSDADKFKPERFLDKDGSLIHREEFIPYSIGSRLCLGEAMAKMELFLFMSCMFQRFQFVCKDPENPPTLKPNIGITSVPTAFEVMCIDRFKQ</sequence>
<keyword evidence="8" id="KW-0812">Transmembrane</keyword>
<evidence type="ECO:0000256" key="3">
    <source>
        <dbReference type="ARBA" id="ARBA00022723"/>
    </source>
</evidence>
<dbReference type="InterPro" id="IPR001128">
    <property type="entry name" value="Cyt_P450"/>
</dbReference>
<keyword evidence="8" id="KW-1133">Transmembrane helix</keyword>
<feature type="binding site" description="axial binding residue" evidence="7">
    <location>
        <position position="445"/>
    </location>
    <ligand>
        <name>heme</name>
        <dbReference type="ChEBI" id="CHEBI:30413"/>
    </ligand>
    <ligandPart>
        <name>Fe</name>
        <dbReference type="ChEBI" id="CHEBI:18248"/>
    </ligandPart>
</feature>